<organism evidence="1 2">
    <name type="scientific">Propionigenium maris DSM 9537</name>
    <dbReference type="NCBI Taxonomy" id="1123000"/>
    <lineage>
        <taxon>Bacteria</taxon>
        <taxon>Fusobacteriati</taxon>
        <taxon>Fusobacteriota</taxon>
        <taxon>Fusobacteriia</taxon>
        <taxon>Fusobacteriales</taxon>
        <taxon>Fusobacteriaceae</taxon>
        <taxon>Propionigenium</taxon>
    </lineage>
</organism>
<dbReference type="Proteomes" id="UP001144471">
    <property type="component" value="Unassembled WGS sequence"/>
</dbReference>
<dbReference type="AlphaFoldDB" id="A0A9W6LPK5"/>
<sequence>MLRDNVHKSHHYYLRDNFIQGEKWMDTKGIIWTIDDISDNYMVVESVVDDKIAIRKIEPRDYSEFLHHKMEGKTN</sequence>
<dbReference type="RefSeq" id="WP_281837789.1">
    <property type="nucleotide sequence ID" value="NZ_BSDY01000034.1"/>
</dbReference>
<gene>
    <name evidence="1" type="ORF">PM10SUCC1_36280</name>
</gene>
<evidence type="ECO:0000313" key="2">
    <source>
        <dbReference type="Proteomes" id="UP001144471"/>
    </source>
</evidence>
<dbReference type="EMBL" id="BSDY01000034">
    <property type="protein sequence ID" value="GLI58114.1"/>
    <property type="molecule type" value="Genomic_DNA"/>
</dbReference>
<evidence type="ECO:0000313" key="1">
    <source>
        <dbReference type="EMBL" id="GLI58114.1"/>
    </source>
</evidence>
<accession>A0A9W6LPK5</accession>
<protein>
    <submittedName>
        <fullName evidence="1">Uncharacterized protein</fullName>
    </submittedName>
</protein>
<proteinExistence type="predicted"/>
<keyword evidence="2" id="KW-1185">Reference proteome</keyword>
<comment type="caution">
    <text evidence="1">The sequence shown here is derived from an EMBL/GenBank/DDBJ whole genome shotgun (WGS) entry which is preliminary data.</text>
</comment>
<name>A0A9W6LPK5_9FUSO</name>
<reference evidence="1" key="1">
    <citation type="submission" date="2022-12" db="EMBL/GenBank/DDBJ databases">
        <title>Reference genome sequencing for broad-spectrum identification of bacterial and archaeal isolates by mass spectrometry.</title>
        <authorList>
            <person name="Sekiguchi Y."/>
            <person name="Tourlousse D.M."/>
        </authorList>
    </citation>
    <scope>NUCLEOTIDE SEQUENCE</scope>
    <source>
        <strain evidence="1">10succ1</strain>
    </source>
</reference>